<reference evidence="1 2" key="1">
    <citation type="journal article" date="2022" name="Plant J.">
        <title>Chromosome-level genome of Camellia lanceoleosa provides a valuable resource for understanding genome evolution and self-incompatibility.</title>
        <authorList>
            <person name="Gong W."/>
            <person name="Xiao S."/>
            <person name="Wang L."/>
            <person name="Liao Z."/>
            <person name="Chang Y."/>
            <person name="Mo W."/>
            <person name="Hu G."/>
            <person name="Li W."/>
            <person name="Zhao G."/>
            <person name="Zhu H."/>
            <person name="Hu X."/>
            <person name="Ji K."/>
            <person name="Xiang X."/>
            <person name="Song Q."/>
            <person name="Yuan D."/>
            <person name="Jin S."/>
            <person name="Zhang L."/>
        </authorList>
    </citation>
    <scope>NUCLEOTIDE SEQUENCE [LARGE SCALE GENOMIC DNA]</scope>
    <source>
        <strain evidence="1">SQ_2022a</strain>
    </source>
</reference>
<evidence type="ECO:0000313" key="1">
    <source>
        <dbReference type="EMBL" id="KAI8027844.1"/>
    </source>
</evidence>
<evidence type="ECO:0000313" key="2">
    <source>
        <dbReference type="Proteomes" id="UP001060215"/>
    </source>
</evidence>
<proteinExistence type="predicted"/>
<protein>
    <submittedName>
        <fullName evidence="1">Uncharacterized protein</fullName>
    </submittedName>
</protein>
<dbReference type="Proteomes" id="UP001060215">
    <property type="component" value="Chromosome 3"/>
</dbReference>
<organism evidence="1 2">
    <name type="scientific">Camellia lanceoleosa</name>
    <dbReference type="NCBI Taxonomy" id="1840588"/>
    <lineage>
        <taxon>Eukaryota</taxon>
        <taxon>Viridiplantae</taxon>
        <taxon>Streptophyta</taxon>
        <taxon>Embryophyta</taxon>
        <taxon>Tracheophyta</taxon>
        <taxon>Spermatophyta</taxon>
        <taxon>Magnoliopsida</taxon>
        <taxon>eudicotyledons</taxon>
        <taxon>Gunneridae</taxon>
        <taxon>Pentapetalae</taxon>
        <taxon>asterids</taxon>
        <taxon>Ericales</taxon>
        <taxon>Theaceae</taxon>
        <taxon>Camellia</taxon>
    </lineage>
</organism>
<accession>A0ACC0IRF4</accession>
<dbReference type="EMBL" id="CM045760">
    <property type="protein sequence ID" value="KAI8027844.1"/>
    <property type="molecule type" value="Genomic_DNA"/>
</dbReference>
<gene>
    <name evidence="1" type="ORF">LOK49_LG02G00176</name>
</gene>
<comment type="caution">
    <text evidence="1">The sequence shown here is derived from an EMBL/GenBank/DDBJ whole genome shotgun (WGS) entry which is preliminary data.</text>
</comment>
<keyword evidence="2" id="KW-1185">Reference proteome</keyword>
<name>A0ACC0IRF4_9ERIC</name>
<sequence>MGFEIPTDLIRQLRISLRNDAGLSSYDPHPSPLPPLQESVSGFDPSPPNLRCEHCKCRLATTKSNIAEFGGNQISISTKISLVQQEFACGFILIVSDFLFSGGFKATKSNIAEFGENRISISTKISLVQQEFASGSCSLFLISCFPEDSRQQLNPTLLNLVKIKSAFQQRFLWSDRNSLEVIFIVSDFWFPRGFQDK</sequence>